<dbReference type="InterPro" id="IPR002938">
    <property type="entry name" value="FAD-bd"/>
</dbReference>
<dbReference type="SUPFAM" id="SSF51905">
    <property type="entry name" value="FAD/NAD(P)-binding domain"/>
    <property type="match status" value="1"/>
</dbReference>
<evidence type="ECO:0000256" key="3">
    <source>
        <dbReference type="ARBA" id="ARBA00022827"/>
    </source>
</evidence>
<dbReference type="PRINTS" id="PR00420">
    <property type="entry name" value="RNGMNOXGNASE"/>
</dbReference>
<keyword evidence="5" id="KW-0503">Monooxygenase</keyword>
<dbReference type="GO" id="GO:0071949">
    <property type="term" value="F:FAD binding"/>
    <property type="evidence" value="ECO:0007669"/>
    <property type="project" value="InterPro"/>
</dbReference>
<dbReference type="PANTHER" id="PTHR13789:SF318">
    <property type="entry name" value="GERANYLGERANYL DIPHOSPHATE REDUCTASE"/>
    <property type="match status" value="1"/>
</dbReference>
<dbReference type="EMBL" id="RBXO01000001">
    <property type="protein sequence ID" value="RKT55139.1"/>
    <property type="molecule type" value="Genomic_DNA"/>
</dbReference>
<dbReference type="PANTHER" id="PTHR13789">
    <property type="entry name" value="MONOOXYGENASE"/>
    <property type="match status" value="1"/>
</dbReference>
<accession>A0A495W108</accession>
<evidence type="ECO:0000256" key="5">
    <source>
        <dbReference type="ARBA" id="ARBA00023033"/>
    </source>
</evidence>
<dbReference type="InterPro" id="IPR050493">
    <property type="entry name" value="FAD-dep_Monooxygenase_BioMet"/>
</dbReference>
<proteinExistence type="predicted"/>
<dbReference type="Proteomes" id="UP000282084">
    <property type="component" value="Unassembled WGS sequence"/>
</dbReference>
<dbReference type="Gene3D" id="3.50.50.60">
    <property type="entry name" value="FAD/NAD(P)-binding domain"/>
    <property type="match status" value="1"/>
</dbReference>
<keyword evidence="3" id="KW-0274">FAD</keyword>
<evidence type="ECO:0000313" key="7">
    <source>
        <dbReference type="EMBL" id="RKT55139.1"/>
    </source>
</evidence>
<evidence type="ECO:0000256" key="1">
    <source>
        <dbReference type="ARBA" id="ARBA00001974"/>
    </source>
</evidence>
<feature type="domain" description="FAD-binding" evidence="6">
    <location>
        <begin position="3"/>
        <end position="321"/>
    </location>
</feature>
<dbReference type="GO" id="GO:0004497">
    <property type="term" value="F:monooxygenase activity"/>
    <property type="evidence" value="ECO:0007669"/>
    <property type="project" value="UniProtKB-KW"/>
</dbReference>
<dbReference type="Pfam" id="PF01494">
    <property type="entry name" value="FAD_binding_3"/>
    <property type="match status" value="1"/>
</dbReference>
<evidence type="ECO:0000259" key="6">
    <source>
        <dbReference type="Pfam" id="PF01494"/>
    </source>
</evidence>
<keyword evidence="4" id="KW-0560">Oxidoreductase</keyword>
<dbReference type="AlphaFoldDB" id="A0A495W108"/>
<organism evidence="7 8">
    <name type="scientific">Saccharothrix australiensis</name>
    <dbReference type="NCBI Taxonomy" id="2072"/>
    <lineage>
        <taxon>Bacteria</taxon>
        <taxon>Bacillati</taxon>
        <taxon>Actinomycetota</taxon>
        <taxon>Actinomycetes</taxon>
        <taxon>Pseudonocardiales</taxon>
        <taxon>Pseudonocardiaceae</taxon>
        <taxon>Saccharothrix</taxon>
    </lineage>
</organism>
<sequence>MSSVLIAGGGIGGIATALAVARSGHHVVVLEREPRFTELGAGIQLGPNAFRALDRLGVADAVRAGAVFVDGLNLMDGVTGAGIARLPLTGEFRERYGQPYAVVHRVDLYTALLDACREHDTIELRTDSRVERYAHVGDEVVVDLAGGATVRGDALVGADGLRSAVRAQLLDDGEPVLSGHTIYRSVIPIESLPADLRWHSVTLWAAPLRHVVHYPIAGGRSLNLAATVDDRAVDVVVGRPADRDLVLDTFASLAAVPRRFLEHGRDWRSWVLCDRDPVRRWTDGRVVLLGDAAHPMLQYAAQGACAALEDAVCLGELLAPAEPDFARAFERFTDLRAERTAWVQRLSRALGRDVYHVAGAVAERRNAALATRTDANLLELVDHLYLEPAASTR</sequence>
<keyword evidence="2" id="KW-0285">Flavoprotein</keyword>
<evidence type="ECO:0000313" key="8">
    <source>
        <dbReference type="Proteomes" id="UP000282084"/>
    </source>
</evidence>
<dbReference type="OrthoDB" id="9782160at2"/>
<comment type="caution">
    <text evidence="7">The sequence shown here is derived from an EMBL/GenBank/DDBJ whole genome shotgun (WGS) entry which is preliminary data.</text>
</comment>
<evidence type="ECO:0000256" key="2">
    <source>
        <dbReference type="ARBA" id="ARBA00022630"/>
    </source>
</evidence>
<dbReference type="SUPFAM" id="SSF54373">
    <property type="entry name" value="FAD-linked reductases, C-terminal domain"/>
    <property type="match status" value="1"/>
</dbReference>
<evidence type="ECO:0000256" key="4">
    <source>
        <dbReference type="ARBA" id="ARBA00023002"/>
    </source>
</evidence>
<gene>
    <name evidence="7" type="ORF">C8E97_3797</name>
</gene>
<keyword evidence="8" id="KW-1185">Reference proteome</keyword>
<protein>
    <submittedName>
        <fullName evidence="7">3-hydroxybenzoate 6-hydroxylase</fullName>
    </submittedName>
</protein>
<name>A0A495W108_9PSEU</name>
<dbReference type="InterPro" id="IPR036188">
    <property type="entry name" value="FAD/NAD-bd_sf"/>
</dbReference>
<comment type="cofactor">
    <cofactor evidence="1">
        <name>FAD</name>
        <dbReference type="ChEBI" id="CHEBI:57692"/>
    </cofactor>
</comment>
<dbReference type="RefSeq" id="WP_121011857.1">
    <property type="nucleotide sequence ID" value="NZ_RBXO01000001.1"/>
</dbReference>
<reference evidence="7 8" key="1">
    <citation type="submission" date="2018-10" db="EMBL/GenBank/DDBJ databases">
        <title>Sequencing the genomes of 1000 actinobacteria strains.</title>
        <authorList>
            <person name="Klenk H.-P."/>
        </authorList>
    </citation>
    <scope>NUCLEOTIDE SEQUENCE [LARGE SCALE GENOMIC DNA]</scope>
    <source>
        <strain evidence="7 8">DSM 43800</strain>
    </source>
</reference>
<dbReference type="NCBIfam" id="NF006021">
    <property type="entry name" value="PRK08163.1"/>
    <property type="match status" value="1"/>
</dbReference>